<dbReference type="GO" id="GO:0005634">
    <property type="term" value="C:nucleus"/>
    <property type="evidence" value="ECO:0007669"/>
    <property type="project" value="UniProtKB-SubCell"/>
</dbReference>
<feature type="non-terminal residue" evidence="7">
    <location>
        <position position="1"/>
    </location>
</feature>
<dbReference type="InterPro" id="IPR012677">
    <property type="entry name" value="Nucleotide-bd_a/b_plait_sf"/>
</dbReference>
<dbReference type="InterPro" id="IPR035979">
    <property type="entry name" value="RBD_domain_sf"/>
</dbReference>
<dbReference type="PANTHER" id="PTHR13948:SF3">
    <property type="entry name" value="FI21118P1"/>
    <property type="match status" value="1"/>
</dbReference>
<feature type="compositionally biased region" description="Polar residues" evidence="5">
    <location>
        <begin position="432"/>
        <end position="442"/>
    </location>
</feature>
<accession>T2MER3</accession>
<evidence type="ECO:0000256" key="1">
    <source>
        <dbReference type="ARBA" id="ARBA00004123"/>
    </source>
</evidence>
<evidence type="ECO:0000256" key="3">
    <source>
        <dbReference type="PROSITE-ProRule" id="PRU00176"/>
    </source>
</evidence>
<dbReference type="PANTHER" id="PTHR13948">
    <property type="entry name" value="RNA-BINDING PROTEIN"/>
    <property type="match status" value="1"/>
</dbReference>
<dbReference type="SUPFAM" id="SSF54928">
    <property type="entry name" value="RNA-binding domain, RBD"/>
    <property type="match status" value="2"/>
</dbReference>
<proteinExistence type="evidence at transcript level"/>
<reference evidence="7" key="1">
    <citation type="journal article" date="2013" name="Genome Biol. Evol.">
        <title>Punctuated emergences of genetic and phenotypic innovations in eumetazoan, bilaterian, euteleostome, and hominidae ancestors.</title>
        <authorList>
            <person name="Wenger Y."/>
            <person name="Galliot B."/>
        </authorList>
    </citation>
    <scope>NUCLEOTIDE SEQUENCE</scope>
    <source>
        <tissue evidence="7">Whole animals</tissue>
    </source>
</reference>
<sequence>LKLKMEYNMPIHNNYEDMRNKPRNHGFPYEMDNNGRRCSPMRRRSRSPRQPRSPRDLQRRVFDDFVVTREFERDFPRPSRGGWNDRDRNDRRPNPRDFRDDRRRDDSRNRTDPREHRFNDRFDDYYMERPRQRSRENERRDNNGASEPLLPPSSTIILQNIGLDMTERKIEDRVKADGFTCRHIAVIRDRDTGDNRGYAFVEFHSIENAEKWLKFNKRVLFIDDRQIHMNFSKSRKNDTPIYADWNCVECKALNFGSRKQVEKNPSCFRCGIPQKDSFDDNEIRNRDSKEDISKLEPCNVLMLRGMDFSTTEETIRMCISQLTSFPIYDVRLIKDKVTDMSRGFAFVEMGNTHDAQALLDIIERSNPPLEIENRRVTAGFARHGYNAPLASKANSRLGQSNIQTAASLAVAQGNASSKTEYSQAFIDSYNTPGQHPLNTQKGQKLKPPVPNQPLSSTYTFDAATGYYYDSVTELYYDPNSGYYYNATTGQYLFWNGARYQAVNQDGTPIVSNTATNNTVEAPPPPEKNEKDKVGLSGKKPKEARKIAKDMERWAKKMNTATQAKKVAVQQAQEELRMLEMKEEELRMKILHEKIVLSKQASTLSATVAVKENIRSLFVPDYEDDTNVLKMGSALSPTMSQRISLVPDIPDEDEDEHHDDKFIDAEKLACLLCKRQFPSKEVLNKHVQMSQLHKQNLANLNK</sequence>
<feature type="domain" description="RRM" evidence="6">
    <location>
        <begin position="299"/>
        <end position="383"/>
    </location>
</feature>
<dbReference type="OrthoDB" id="29221at2759"/>
<dbReference type="SMART" id="SM00360">
    <property type="entry name" value="RRM"/>
    <property type="match status" value="2"/>
</dbReference>
<evidence type="ECO:0000259" key="6">
    <source>
        <dbReference type="PROSITE" id="PS50102"/>
    </source>
</evidence>
<dbReference type="CDD" id="cd12313">
    <property type="entry name" value="RRM1_RRM2_RBM5_like"/>
    <property type="match status" value="1"/>
</dbReference>
<dbReference type="Gene3D" id="3.30.70.330">
    <property type="match status" value="2"/>
</dbReference>
<dbReference type="PROSITE" id="PS50102">
    <property type="entry name" value="RRM"/>
    <property type="match status" value="2"/>
</dbReference>
<dbReference type="Pfam" id="PF17780">
    <property type="entry name" value="OCRE"/>
    <property type="match status" value="1"/>
</dbReference>
<dbReference type="EMBL" id="HAAD01004526">
    <property type="protein sequence ID" value="CDG70758.1"/>
    <property type="molecule type" value="mRNA"/>
</dbReference>
<keyword evidence="4" id="KW-0175">Coiled coil</keyword>
<organism evidence="7">
    <name type="scientific">Hydra vulgaris</name>
    <name type="common">Hydra</name>
    <name type="synonym">Hydra attenuata</name>
    <dbReference type="NCBI Taxonomy" id="6087"/>
    <lineage>
        <taxon>Eukaryota</taxon>
        <taxon>Metazoa</taxon>
        <taxon>Cnidaria</taxon>
        <taxon>Hydrozoa</taxon>
        <taxon>Hydroidolina</taxon>
        <taxon>Anthoathecata</taxon>
        <taxon>Aplanulata</taxon>
        <taxon>Hydridae</taxon>
        <taxon>Hydra</taxon>
    </lineage>
</organism>
<feature type="compositionally biased region" description="Basic residues" evidence="5">
    <location>
        <begin position="39"/>
        <end position="49"/>
    </location>
</feature>
<evidence type="ECO:0000313" key="7">
    <source>
        <dbReference type="EMBL" id="CDG70758.1"/>
    </source>
</evidence>
<feature type="region of interest" description="Disordered" evidence="5">
    <location>
        <begin position="432"/>
        <end position="452"/>
    </location>
</feature>
<evidence type="ECO:0000256" key="4">
    <source>
        <dbReference type="SAM" id="Coils"/>
    </source>
</evidence>
<feature type="compositionally biased region" description="Basic and acidic residues" evidence="5">
    <location>
        <begin position="76"/>
        <end position="142"/>
    </location>
</feature>
<feature type="compositionally biased region" description="Basic and acidic residues" evidence="5">
    <location>
        <begin position="526"/>
        <end position="541"/>
    </location>
</feature>
<feature type="region of interest" description="Disordered" evidence="5">
    <location>
        <begin position="76"/>
        <end position="153"/>
    </location>
</feature>
<feature type="coiled-coil region" evidence="4">
    <location>
        <begin position="561"/>
        <end position="588"/>
    </location>
</feature>
<keyword evidence="3" id="KW-0694">RNA-binding</keyword>
<dbReference type="GO" id="GO:0003723">
    <property type="term" value="F:RNA binding"/>
    <property type="evidence" value="ECO:0007669"/>
    <property type="project" value="UniProtKB-UniRule"/>
</dbReference>
<keyword evidence="2" id="KW-0539">Nucleus</keyword>
<dbReference type="InterPro" id="IPR041591">
    <property type="entry name" value="OCRE"/>
</dbReference>
<dbReference type="Pfam" id="PF00076">
    <property type="entry name" value="RRM_1"/>
    <property type="match status" value="2"/>
</dbReference>
<evidence type="ECO:0000256" key="5">
    <source>
        <dbReference type="SAM" id="MobiDB-lite"/>
    </source>
</evidence>
<dbReference type="AlphaFoldDB" id="T2MER3"/>
<dbReference type="GO" id="GO:0000398">
    <property type="term" value="P:mRNA splicing, via spliceosome"/>
    <property type="evidence" value="ECO:0007669"/>
    <property type="project" value="TreeGrafter"/>
</dbReference>
<feature type="region of interest" description="Disordered" evidence="5">
    <location>
        <begin position="14"/>
        <end position="61"/>
    </location>
</feature>
<feature type="region of interest" description="Disordered" evidence="5">
    <location>
        <begin position="514"/>
        <end position="541"/>
    </location>
</feature>
<dbReference type="InterPro" id="IPR000504">
    <property type="entry name" value="RRM_dom"/>
</dbReference>
<feature type="domain" description="RRM" evidence="6">
    <location>
        <begin position="154"/>
        <end position="234"/>
    </location>
</feature>
<gene>
    <name evidence="7" type="primary">RBM5</name>
</gene>
<protein>
    <submittedName>
        <fullName evidence="7">RNA-binding protein 5</fullName>
    </submittedName>
</protein>
<comment type="subcellular location">
    <subcellularLocation>
        <location evidence="1">Nucleus</location>
    </subcellularLocation>
</comment>
<evidence type="ECO:0000256" key="2">
    <source>
        <dbReference type="ARBA" id="ARBA00023242"/>
    </source>
</evidence>
<name>T2MER3_HYDVU</name>